<reference evidence="3 4" key="1">
    <citation type="journal article" date="2023" name="Plants (Basel)">
        <title>Bridging the Gap: Combining Genomics and Transcriptomics Approaches to Understand Stylosanthes scabra, an Orphan Legume from the Brazilian Caatinga.</title>
        <authorList>
            <person name="Ferreira-Neto J.R.C."/>
            <person name="da Silva M.D."/>
            <person name="Binneck E."/>
            <person name="de Melo N.F."/>
            <person name="da Silva R.H."/>
            <person name="de Melo A.L.T.M."/>
            <person name="Pandolfi V."/>
            <person name="Bustamante F.O."/>
            <person name="Brasileiro-Vidal A.C."/>
            <person name="Benko-Iseppon A.M."/>
        </authorList>
    </citation>
    <scope>NUCLEOTIDE SEQUENCE [LARGE SCALE GENOMIC DNA]</scope>
    <source>
        <tissue evidence="3">Leaves</tissue>
    </source>
</reference>
<feature type="compositionally biased region" description="Basic residues" evidence="1">
    <location>
        <begin position="221"/>
        <end position="230"/>
    </location>
</feature>
<keyword evidence="4" id="KW-1185">Reference proteome</keyword>
<sequence>MVCADLCRWEAPNVVDIAAAIREPAAAIRESNAARDRERQRNGNSDCNGDERLLRAQQVPQGQQVEFAAYLLQGNAQHWWKGIQRLLGRVSNAITWDEFRKEFYKKYLPQSARSSKDLGLLQFKQGRSFTELVEMCKRADDCCQSMAILRNANSNCHCETLVATLLHEVATLRASNQPFRSLFHRGRGRNGPNNGGNGSQRPGNAPRFPQGQPRWQFQRCGRSHGTRPRRTGGSNCHNCGKSGHLTRSFRARKSGPGQPTQRQQPAGRVSALTKDGSPR</sequence>
<proteinExistence type="predicted"/>
<dbReference type="PANTHER" id="PTHR34482">
    <property type="entry name" value="DNA DAMAGE-INDUCIBLE PROTEIN 1-LIKE"/>
    <property type="match status" value="1"/>
</dbReference>
<evidence type="ECO:0000313" key="3">
    <source>
        <dbReference type="EMBL" id="MED6188907.1"/>
    </source>
</evidence>
<dbReference type="InterPro" id="IPR005162">
    <property type="entry name" value="Retrotrans_gag_dom"/>
</dbReference>
<dbReference type="Pfam" id="PF03732">
    <property type="entry name" value="Retrotrans_gag"/>
    <property type="match status" value="1"/>
</dbReference>
<name>A0ABU6WU79_9FABA</name>
<evidence type="ECO:0000313" key="4">
    <source>
        <dbReference type="Proteomes" id="UP001341840"/>
    </source>
</evidence>
<evidence type="ECO:0000259" key="2">
    <source>
        <dbReference type="Pfam" id="PF03732"/>
    </source>
</evidence>
<feature type="domain" description="Retrotransposon gag" evidence="2">
    <location>
        <begin position="67"/>
        <end position="138"/>
    </location>
</feature>
<evidence type="ECO:0000256" key="1">
    <source>
        <dbReference type="SAM" id="MobiDB-lite"/>
    </source>
</evidence>
<feature type="compositionally biased region" description="Basic and acidic residues" evidence="1">
    <location>
        <begin position="32"/>
        <end position="41"/>
    </location>
</feature>
<dbReference type="PANTHER" id="PTHR34482:SF49">
    <property type="entry name" value="RETROTRANSPOSON GAG DOMAIN-CONTAINING PROTEIN"/>
    <property type="match status" value="1"/>
</dbReference>
<comment type="caution">
    <text evidence="3">The sequence shown here is derived from an EMBL/GenBank/DDBJ whole genome shotgun (WGS) entry which is preliminary data.</text>
</comment>
<feature type="region of interest" description="Disordered" evidence="1">
    <location>
        <begin position="182"/>
        <end position="279"/>
    </location>
</feature>
<protein>
    <recommendedName>
        <fullName evidence="2">Retrotransposon gag domain-containing protein</fullName>
    </recommendedName>
</protein>
<feature type="region of interest" description="Disordered" evidence="1">
    <location>
        <begin position="30"/>
        <end position="50"/>
    </location>
</feature>
<organism evidence="3 4">
    <name type="scientific">Stylosanthes scabra</name>
    <dbReference type="NCBI Taxonomy" id="79078"/>
    <lineage>
        <taxon>Eukaryota</taxon>
        <taxon>Viridiplantae</taxon>
        <taxon>Streptophyta</taxon>
        <taxon>Embryophyta</taxon>
        <taxon>Tracheophyta</taxon>
        <taxon>Spermatophyta</taxon>
        <taxon>Magnoliopsida</taxon>
        <taxon>eudicotyledons</taxon>
        <taxon>Gunneridae</taxon>
        <taxon>Pentapetalae</taxon>
        <taxon>rosids</taxon>
        <taxon>fabids</taxon>
        <taxon>Fabales</taxon>
        <taxon>Fabaceae</taxon>
        <taxon>Papilionoideae</taxon>
        <taxon>50 kb inversion clade</taxon>
        <taxon>dalbergioids sensu lato</taxon>
        <taxon>Dalbergieae</taxon>
        <taxon>Pterocarpus clade</taxon>
        <taxon>Stylosanthes</taxon>
    </lineage>
</organism>
<dbReference type="EMBL" id="JASCZI010182995">
    <property type="protein sequence ID" value="MED6188907.1"/>
    <property type="molecule type" value="Genomic_DNA"/>
</dbReference>
<gene>
    <name evidence="3" type="ORF">PIB30_090510</name>
</gene>
<dbReference type="Proteomes" id="UP001341840">
    <property type="component" value="Unassembled WGS sequence"/>
</dbReference>
<accession>A0ABU6WU79</accession>